<dbReference type="InterPro" id="IPR001245">
    <property type="entry name" value="Ser-Thr/Tyr_kinase_cat_dom"/>
</dbReference>
<gene>
    <name evidence="5" type="ORF">NAEGRDRAFT_81912</name>
</gene>
<dbReference type="InterPro" id="IPR011009">
    <property type="entry name" value="Kinase-like_dom_sf"/>
</dbReference>
<dbReference type="RefSeq" id="XP_002670149.1">
    <property type="nucleotide sequence ID" value="XM_002670103.1"/>
</dbReference>
<evidence type="ECO:0000313" key="6">
    <source>
        <dbReference type="Proteomes" id="UP000006671"/>
    </source>
</evidence>
<evidence type="ECO:0000256" key="3">
    <source>
        <dbReference type="SAM" id="MobiDB-lite"/>
    </source>
</evidence>
<keyword evidence="1" id="KW-0547">Nucleotide-binding</keyword>
<dbReference type="PANTHER" id="PTHR44329:SF298">
    <property type="entry name" value="MIXED LINEAGE KINASE DOMAIN-LIKE PROTEIN"/>
    <property type="match status" value="1"/>
</dbReference>
<dbReference type="GO" id="GO:0005524">
    <property type="term" value="F:ATP binding"/>
    <property type="evidence" value="ECO:0007669"/>
    <property type="project" value="UniProtKB-KW"/>
</dbReference>
<accession>D2W0B6</accession>
<dbReference type="Proteomes" id="UP000006671">
    <property type="component" value="Unassembled WGS sequence"/>
</dbReference>
<dbReference type="InterPro" id="IPR051681">
    <property type="entry name" value="Ser/Thr_Kinases-Pseudokinases"/>
</dbReference>
<dbReference type="InParanoid" id="D2W0B6"/>
<evidence type="ECO:0000256" key="2">
    <source>
        <dbReference type="ARBA" id="ARBA00022840"/>
    </source>
</evidence>
<proteinExistence type="predicted"/>
<dbReference type="InterPro" id="IPR008271">
    <property type="entry name" value="Ser/Thr_kinase_AS"/>
</dbReference>
<dbReference type="PROSITE" id="PS00108">
    <property type="entry name" value="PROTEIN_KINASE_ST"/>
    <property type="match status" value="1"/>
</dbReference>
<dbReference type="PROSITE" id="PS50011">
    <property type="entry name" value="PROTEIN_KINASE_DOM"/>
    <property type="match status" value="1"/>
</dbReference>
<dbReference type="GeneID" id="8857311"/>
<dbReference type="InterPro" id="IPR000719">
    <property type="entry name" value="Prot_kinase_dom"/>
</dbReference>
<dbReference type="VEuPathDB" id="AmoebaDB:NAEGRDRAFT_81912"/>
<dbReference type="PANTHER" id="PTHR44329">
    <property type="entry name" value="SERINE/THREONINE-PROTEIN KINASE TNNI3K-RELATED"/>
    <property type="match status" value="1"/>
</dbReference>
<organism evidence="6">
    <name type="scientific">Naegleria gruberi</name>
    <name type="common">Amoeba</name>
    <dbReference type="NCBI Taxonomy" id="5762"/>
    <lineage>
        <taxon>Eukaryota</taxon>
        <taxon>Discoba</taxon>
        <taxon>Heterolobosea</taxon>
        <taxon>Tetramitia</taxon>
        <taxon>Eutetramitia</taxon>
        <taxon>Vahlkampfiidae</taxon>
        <taxon>Naegleria</taxon>
    </lineage>
</organism>
<feature type="domain" description="Protein kinase" evidence="4">
    <location>
        <begin position="76"/>
        <end position="399"/>
    </location>
</feature>
<dbReference type="STRING" id="5762.D2W0B6"/>
<keyword evidence="2" id="KW-0067">ATP-binding</keyword>
<dbReference type="SMART" id="SM00220">
    <property type="entry name" value="S_TKc"/>
    <property type="match status" value="1"/>
</dbReference>
<dbReference type="SUPFAM" id="SSF56112">
    <property type="entry name" value="Protein kinase-like (PK-like)"/>
    <property type="match status" value="1"/>
</dbReference>
<name>D2W0B6_NAEGR</name>
<sequence length="403" mass="46101">MRKRSSSGGGSSSPQSFTFCGGGDIESSCKTPSILKPLEIKTKIKSSLSYNYSPSPTSDELSKDMINIKQFSPDDIIIIDKIASGGFAEVFKIQIHSTIYAGKRMLKSRSQIQRNVDKFANELVKMNRIFQLGCSRVLKLVGYCFDKENQNYWIVTEFINVGDLYSIIHCKEQTLKSHHYGLERIRNEYSKLIELIHNDMNVKIKLALDIAKCIDELHSLTRYAHLDVKSLNILVDENLQIRVGDWCDAKLVDESREHYLTPFQPHGTIYWMAPEIVKQNVFCQKSDIYALSIVFTELLILGKPYPGLNVLDVKEKLERPIISNPANNNNTDNTNSDNQINNTDNIPYRMNIIEILEQKGCDITNQCRNFISLIEDMWKEDVSERLSSKQVVERLSNLLESDE</sequence>
<dbReference type="GO" id="GO:0004674">
    <property type="term" value="F:protein serine/threonine kinase activity"/>
    <property type="evidence" value="ECO:0007669"/>
    <property type="project" value="TreeGrafter"/>
</dbReference>
<evidence type="ECO:0000256" key="1">
    <source>
        <dbReference type="ARBA" id="ARBA00022741"/>
    </source>
</evidence>
<dbReference type="Gene3D" id="1.10.510.10">
    <property type="entry name" value="Transferase(Phosphotransferase) domain 1"/>
    <property type="match status" value="1"/>
</dbReference>
<protein>
    <submittedName>
        <fullName evidence="5">Predicted protein</fullName>
    </submittedName>
</protein>
<evidence type="ECO:0000313" key="5">
    <source>
        <dbReference type="EMBL" id="EFC37405.1"/>
    </source>
</evidence>
<feature type="region of interest" description="Disordered" evidence="3">
    <location>
        <begin position="322"/>
        <end position="343"/>
    </location>
</feature>
<evidence type="ECO:0000259" key="4">
    <source>
        <dbReference type="PROSITE" id="PS50011"/>
    </source>
</evidence>
<dbReference type="AlphaFoldDB" id="D2W0B6"/>
<dbReference type="eggNOG" id="KOG0192">
    <property type="taxonomic scope" value="Eukaryota"/>
</dbReference>
<dbReference type="EMBL" id="GG738918">
    <property type="protein sequence ID" value="EFC37405.1"/>
    <property type="molecule type" value="Genomic_DNA"/>
</dbReference>
<dbReference type="OMA" id="EDMWKED"/>
<dbReference type="Gene3D" id="3.30.200.20">
    <property type="entry name" value="Phosphorylase Kinase, domain 1"/>
    <property type="match status" value="1"/>
</dbReference>
<keyword evidence="6" id="KW-1185">Reference proteome</keyword>
<dbReference type="OrthoDB" id="4062651at2759"/>
<reference evidence="5 6" key="1">
    <citation type="journal article" date="2010" name="Cell">
        <title>The genome of Naegleria gruberi illuminates early eukaryotic versatility.</title>
        <authorList>
            <person name="Fritz-Laylin L.K."/>
            <person name="Prochnik S.E."/>
            <person name="Ginger M.L."/>
            <person name="Dacks J.B."/>
            <person name="Carpenter M.L."/>
            <person name="Field M.C."/>
            <person name="Kuo A."/>
            <person name="Paredez A."/>
            <person name="Chapman J."/>
            <person name="Pham J."/>
            <person name="Shu S."/>
            <person name="Neupane R."/>
            <person name="Cipriano M."/>
            <person name="Mancuso J."/>
            <person name="Tu H."/>
            <person name="Salamov A."/>
            <person name="Lindquist E."/>
            <person name="Shapiro H."/>
            <person name="Lucas S."/>
            <person name="Grigoriev I.V."/>
            <person name="Cande W.Z."/>
            <person name="Fulton C."/>
            <person name="Rokhsar D.S."/>
            <person name="Dawson S.C."/>
        </authorList>
    </citation>
    <scope>NUCLEOTIDE SEQUENCE [LARGE SCALE GENOMIC DNA]</scope>
    <source>
        <strain evidence="5 6">NEG-M</strain>
    </source>
</reference>
<dbReference type="Pfam" id="PF07714">
    <property type="entry name" value="PK_Tyr_Ser-Thr"/>
    <property type="match status" value="1"/>
</dbReference>
<dbReference type="KEGG" id="ngr:NAEGRDRAFT_81912"/>